<proteinExistence type="inferred from homology"/>
<dbReference type="GO" id="GO:0016787">
    <property type="term" value="F:hydrolase activity"/>
    <property type="evidence" value="ECO:0007669"/>
    <property type="project" value="UniProtKB-KW"/>
</dbReference>
<comment type="similarity">
    <text evidence="1">Belongs to the RuvC family.</text>
</comment>
<name>A0A133VQ99_9EURY</name>
<dbReference type="PRINTS" id="PR00696">
    <property type="entry name" value="RSOLVASERUVC"/>
</dbReference>
<comment type="caution">
    <text evidence="12">The sequence shown here is derived from an EMBL/GenBank/DDBJ whole genome shotgun (WGS) entry which is preliminary data.</text>
</comment>
<evidence type="ECO:0000256" key="4">
    <source>
        <dbReference type="ARBA" id="ARBA00022723"/>
    </source>
</evidence>
<dbReference type="PANTHER" id="PTHR30194">
    <property type="entry name" value="CROSSOVER JUNCTION ENDODEOXYRIBONUCLEASE RUVC"/>
    <property type="match status" value="1"/>
</dbReference>
<evidence type="ECO:0000256" key="10">
    <source>
        <dbReference type="ARBA" id="ARBA00023172"/>
    </source>
</evidence>
<organism evidence="12 13">
    <name type="scientific">candidate division MSBL1 archaeon SCGC-AAA382N08</name>
    <dbReference type="NCBI Taxonomy" id="1698285"/>
    <lineage>
        <taxon>Archaea</taxon>
        <taxon>Methanobacteriati</taxon>
        <taxon>Methanobacteriota</taxon>
        <taxon>candidate division MSBL1</taxon>
    </lineage>
</organism>
<dbReference type="NCBIfam" id="TIGR00228">
    <property type="entry name" value="ruvC"/>
    <property type="match status" value="1"/>
</dbReference>
<dbReference type="GO" id="GO:0046872">
    <property type="term" value="F:metal ion binding"/>
    <property type="evidence" value="ECO:0007669"/>
    <property type="project" value="UniProtKB-KW"/>
</dbReference>
<dbReference type="FunFam" id="3.30.420.10:FF:000002">
    <property type="entry name" value="Crossover junction endodeoxyribonuclease RuvC"/>
    <property type="match status" value="1"/>
</dbReference>
<dbReference type="InterPro" id="IPR012337">
    <property type="entry name" value="RNaseH-like_sf"/>
</dbReference>
<evidence type="ECO:0000256" key="6">
    <source>
        <dbReference type="ARBA" id="ARBA00022763"/>
    </source>
</evidence>
<dbReference type="Pfam" id="PF02075">
    <property type="entry name" value="RuvC"/>
    <property type="match status" value="1"/>
</dbReference>
<evidence type="ECO:0000256" key="9">
    <source>
        <dbReference type="ARBA" id="ARBA00023125"/>
    </source>
</evidence>
<dbReference type="HAMAP" id="MF_00034">
    <property type="entry name" value="RuvC"/>
    <property type="match status" value="1"/>
</dbReference>
<dbReference type="Proteomes" id="UP000070175">
    <property type="component" value="Unassembled WGS sequence"/>
</dbReference>
<keyword evidence="4" id="KW-0479">Metal-binding</keyword>
<dbReference type="PANTHER" id="PTHR30194:SF3">
    <property type="entry name" value="CROSSOVER JUNCTION ENDODEOXYRIBONUCLEASE RUVC"/>
    <property type="match status" value="1"/>
</dbReference>
<dbReference type="GO" id="GO:0006310">
    <property type="term" value="P:DNA recombination"/>
    <property type="evidence" value="ECO:0007669"/>
    <property type="project" value="UniProtKB-KW"/>
</dbReference>
<keyword evidence="6" id="KW-0227">DNA damage</keyword>
<evidence type="ECO:0000313" key="13">
    <source>
        <dbReference type="Proteomes" id="UP000070175"/>
    </source>
</evidence>
<keyword evidence="7" id="KW-0378">Hydrolase</keyword>
<dbReference type="InterPro" id="IPR036397">
    <property type="entry name" value="RNaseH_sf"/>
</dbReference>
<dbReference type="Gene3D" id="3.30.420.10">
    <property type="entry name" value="Ribonuclease H-like superfamily/Ribonuclease H"/>
    <property type="match status" value="1"/>
</dbReference>
<keyword evidence="5" id="KW-0255">Endonuclease</keyword>
<keyword evidence="11" id="KW-0234">DNA repair</keyword>
<dbReference type="InterPro" id="IPR002176">
    <property type="entry name" value="X-over_junc_endoDNase_RuvC"/>
</dbReference>
<dbReference type="SUPFAM" id="SSF53098">
    <property type="entry name" value="Ribonuclease H-like"/>
    <property type="match status" value="1"/>
</dbReference>
<dbReference type="GO" id="GO:0004520">
    <property type="term" value="F:DNA endonuclease activity"/>
    <property type="evidence" value="ECO:0007669"/>
    <property type="project" value="InterPro"/>
</dbReference>
<evidence type="ECO:0000256" key="8">
    <source>
        <dbReference type="ARBA" id="ARBA00022842"/>
    </source>
</evidence>
<dbReference type="EMBL" id="LHYJ01000007">
    <property type="protein sequence ID" value="KXB08629.1"/>
    <property type="molecule type" value="Genomic_DNA"/>
</dbReference>
<evidence type="ECO:0000256" key="5">
    <source>
        <dbReference type="ARBA" id="ARBA00022759"/>
    </source>
</evidence>
<keyword evidence="3" id="KW-0540">Nuclease</keyword>
<keyword evidence="13" id="KW-1185">Reference proteome</keyword>
<evidence type="ECO:0000313" key="12">
    <source>
        <dbReference type="EMBL" id="KXB08629.1"/>
    </source>
</evidence>
<evidence type="ECO:0000256" key="3">
    <source>
        <dbReference type="ARBA" id="ARBA00022722"/>
    </source>
</evidence>
<keyword evidence="9" id="KW-0238">DNA-binding</keyword>
<dbReference type="AlphaFoldDB" id="A0A133VQ99"/>
<dbReference type="GO" id="GO:0003677">
    <property type="term" value="F:DNA binding"/>
    <property type="evidence" value="ECO:0007669"/>
    <property type="project" value="UniProtKB-KW"/>
</dbReference>
<reference evidence="12 13" key="1">
    <citation type="journal article" date="2016" name="Sci. Rep.">
        <title>Metabolic traits of an uncultured archaeal lineage -MSBL1- from brine pools of the Red Sea.</title>
        <authorList>
            <person name="Mwirichia R."/>
            <person name="Alam I."/>
            <person name="Rashid M."/>
            <person name="Vinu M."/>
            <person name="Ba-Alawi W."/>
            <person name="Anthony Kamau A."/>
            <person name="Kamanda Ngugi D."/>
            <person name="Goker M."/>
            <person name="Klenk H.P."/>
            <person name="Bajic V."/>
            <person name="Stingl U."/>
        </authorList>
    </citation>
    <scope>NUCLEOTIDE SEQUENCE [LARGE SCALE GENOMIC DNA]</scope>
    <source>
        <strain evidence="12">SCGC-AAA382N08</strain>
    </source>
</reference>
<keyword evidence="8" id="KW-0460">Magnesium</keyword>
<evidence type="ECO:0000256" key="7">
    <source>
        <dbReference type="ARBA" id="ARBA00022801"/>
    </source>
</evidence>
<protein>
    <submittedName>
        <fullName evidence="12">Uncharacterized protein</fullName>
    </submittedName>
</protein>
<gene>
    <name evidence="12" type="ORF">AKJ56_00775</name>
</gene>
<keyword evidence="10" id="KW-0233">DNA recombination</keyword>
<accession>A0A133VQ99</accession>
<keyword evidence="2" id="KW-0963">Cytoplasm</keyword>
<dbReference type="CDD" id="cd16962">
    <property type="entry name" value="RuvC"/>
    <property type="match status" value="1"/>
</dbReference>
<sequence>MIILGIDPGTTRIGYGLIEKEGGKITFKDAGIIEINNSDPGAKLLKLEEEILNLLSQMKPEKAGVEKLFFSKNKKTALEVAEARGVIITAITKKNIPLVEILPNEVKISVTGNGNTSKEGVSKMVSYILKIPTEKYIDDTTDALAVAIATGDKC</sequence>
<evidence type="ECO:0000256" key="11">
    <source>
        <dbReference type="ARBA" id="ARBA00023204"/>
    </source>
</evidence>
<evidence type="ECO:0000256" key="2">
    <source>
        <dbReference type="ARBA" id="ARBA00022490"/>
    </source>
</evidence>
<evidence type="ECO:0000256" key="1">
    <source>
        <dbReference type="ARBA" id="ARBA00009518"/>
    </source>
</evidence>
<dbReference type="GO" id="GO:0006281">
    <property type="term" value="P:DNA repair"/>
    <property type="evidence" value="ECO:0007669"/>
    <property type="project" value="UniProtKB-KW"/>
</dbReference>